<keyword evidence="5" id="KW-1185">Reference proteome</keyword>
<accession>A0ABT1IA95</accession>
<sequence length="526" mass="53465">MRKRQLIAAGAAVLTTVTAGILLAATTSQAEPPTATLGTLTVSKQSGLDTDAPTWTTEGPCTADSDGYTLWVYGPGGFAKGLVGAPISDVGFSTTDPISVTQGLTFKDIAVENSTTIQAGEFTAVVFCRDGFGGVDTGTFTKKFYFVDPTHWQVRNPADPTTTSSTTTTTTTAPTTTTTTTTVSPTTTTTTVEPTTTTTTVEPTTTTTTVEPTTTTTTVAPTTTTTTVEPTTTTTTVQPTTTTTTVQPTTTTTTVAPTTTTTTTTIKPTTTTTTVQPTTTTTSVQPTTTTTTSGGATTTTPSGPPRLGALTPSKTSGGANETPPTYFTDGPCPKLTKEYLINVKGPGDWLKGFAGAVATESDVSLSDPFTGTQTWGFADIAKDNSVTIKPGTYTVELRCVDAFGQLDLGYFDLKLEFFNDTAGAVRWKVAQGTGTTTTTPASTTTQPGGGTTTTAGGTVDPTTTTVAPAPQGSSGTGSGGGLASTGASVGLALLAGTALIGFGGLALVATRRRRAAGTPTEWPTQS</sequence>
<organism evidence="4 5">
    <name type="scientific">Actinokineospora diospyrosa</name>
    <dbReference type="NCBI Taxonomy" id="103728"/>
    <lineage>
        <taxon>Bacteria</taxon>
        <taxon>Bacillati</taxon>
        <taxon>Actinomycetota</taxon>
        <taxon>Actinomycetes</taxon>
        <taxon>Pseudonocardiales</taxon>
        <taxon>Pseudonocardiaceae</taxon>
        <taxon>Actinokineospora</taxon>
    </lineage>
</organism>
<comment type="caution">
    <text evidence="4">The sequence shown here is derived from an EMBL/GenBank/DDBJ whole genome shotgun (WGS) entry which is preliminary data.</text>
</comment>
<feature type="transmembrane region" description="Helical" evidence="2">
    <location>
        <begin position="489"/>
        <end position="509"/>
    </location>
</feature>
<feature type="compositionally biased region" description="Polar residues" evidence="1">
    <location>
        <begin position="312"/>
        <end position="325"/>
    </location>
</feature>
<evidence type="ECO:0000256" key="1">
    <source>
        <dbReference type="SAM" id="MobiDB-lite"/>
    </source>
</evidence>
<feature type="signal peptide" evidence="3">
    <location>
        <begin position="1"/>
        <end position="30"/>
    </location>
</feature>
<evidence type="ECO:0000256" key="2">
    <source>
        <dbReference type="SAM" id="Phobius"/>
    </source>
</evidence>
<feature type="compositionally biased region" description="Low complexity" evidence="1">
    <location>
        <begin position="160"/>
        <end position="301"/>
    </location>
</feature>
<proteinExistence type="predicted"/>
<feature type="chain" id="PRO_5047135856" description="LPXTG-motif cell wall-anchored protein" evidence="3">
    <location>
        <begin position="31"/>
        <end position="526"/>
    </location>
</feature>
<feature type="compositionally biased region" description="Low complexity" evidence="1">
    <location>
        <begin position="433"/>
        <end position="473"/>
    </location>
</feature>
<evidence type="ECO:0000313" key="4">
    <source>
        <dbReference type="EMBL" id="MCP2269562.1"/>
    </source>
</evidence>
<name>A0ABT1IA95_9PSEU</name>
<dbReference type="RefSeq" id="WP_253886562.1">
    <property type="nucleotide sequence ID" value="NZ_BAAAVB010000012.1"/>
</dbReference>
<evidence type="ECO:0008006" key="6">
    <source>
        <dbReference type="Google" id="ProtNLM"/>
    </source>
</evidence>
<gene>
    <name evidence="4" type="ORF">LV75_002051</name>
</gene>
<evidence type="ECO:0000313" key="5">
    <source>
        <dbReference type="Proteomes" id="UP001205185"/>
    </source>
</evidence>
<feature type="region of interest" description="Disordered" evidence="1">
    <location>
        <begin position="433"/>
        <end position="481"/>
    </location>
</feature>
<protein>
    <recommendedName>
        <fullName evidence="6">LPXTG-motif cell wall-anchored protein</fullName>
    </recommendedName>
</protein>
<reference evidence="4 5" key="1">
    <citation type="submission" date="2022-06" db="EMBL/GenBank/DDBJ databases">
        <title>Genomic Encyclopedia of Archaeal and Bacterial Type Strains, Phase II (KMG-II): from individual species to whole genera.</title>
        <authorList>
            <person name="Goeker M."/>
        </authorList>
    </citation>
    <scope>NUCLEOTIDE SEQUENCE [LARGE SCALE GENOMIC DNA]</scope>
    <source>
        <strain evidence="4 5">DSM 44255</strain>
    </source>
</reference>
<keyword evidence="2" id="KW-0812">Transmembrane</keyword>
<keyword evidence="3" id="KW-0732">Signal</keyword>
<evidence type="ECO:0000256" key="3">
    <source>
        <dbReference type="SAM" id="SignalP"/>
    </source>
</evidence>
<keyword evidence="2" id="KW-1133">Transmembrane helix</keyword>
<keyword evidence="2" id="KW-0472">Membrane</keyword>
<dbReference type="Proteomes" id="UP001205185">
    <property type="component" value="Unassembled WGS sequence"/>
</dbReference>
<feature type="region of interest" description="Disordered" evidence="1">
    <location>
        <begin position="153"/>
        <end position="331"/>
    </location>
</feature>
<dbReference type="EMBL" id="JAMTCO010000005">
    <property type="protein sequence ID" value="MCP2269562.1"/>
    <property type="molecule type" value="Genomic_DNA"/>
</dbReference>